<dbReference type="Gramene" id="EFJ29770">
    <property type="protein sequence ID" value="EFJ29770"/>
    <property type="gene ID" value="SELMODRAFT_450420"/>
</dbReference>
<keyword evidence="1" id="KW-0521">NADP</keyword>
<dbReference type="Gene3D" id="3.40.50.720">
    <property type="entry name" value="NAD(P)-binding Rossmann-like Domain"/>
    <property type="match status" value="1"/>
</dbReference>
<dbReference type="Pfam" id="PF00107">
    <property type="entry name" value="ADH_zinc_N"/>
    <property type="match status" value="1"/>
</dbReference>
<dbReference type="PANTHER" id="PTHR48106:SF2">
    <property type="entry name" value="ZN2+-BINDING DEHYDROGENASE"/>
    <property type="match status" value="1"/>
</dbReference>
<dbReference type="Gene3D" id="3.90.180.10">
    <property type="entry name" value="Medium-chain alcohol dehydrogenases, catalytic domain"/>
    <property type="match status" value="1"/>
</dbReference>
<dbReference type="GO" id="GO:0016651">
    <property type="term" value="F:oxidoreductase activity, acting on NAD(P)H"/>
    <property type="evidence" value="ECO:0000318"/>
    <property type="project" value="GO_Central"/>
</dbReference>
<evidence type="ECO:0000259" key="3">
    <source>
        <dbReference type="SMART" id="SM00829"/>
    </source>
</evidence>
<dbReference type="SUPFAM" id="SSF50129">
    <property type="entry name" value="GroES-like"/>
    <property type="match status" value="1"/>
</dbReference>
<evidence type="ECO:0000256" key="1">
    <source>
        <dbReference type="ARBA" id="ARBA00022857"/>
    </source>
</evidence>
<dbReference type="KEGG" id="smo:SELMODRAFT_450420"/>
<evidence type="ECO:0000256" key="2">
    <source>
        <dbReference type="ARBA" id="ARBA00023002"/>
    </source>
</evidence>
<dbReference type="InterPro" id="IPR013154">
    <property type="entry name" value="ADH-like_N"/>
</dbReference>
<organism evidence="5">
    <name type="scientific">Selaginella moellendorffii</name>
    <name type="common">Spikemoss</name>
    <dbReference type="NCBI Taxonomy" id="88036"/>
    <lineage>
        <taxon>Eukaryota</taxon>
        <taxon>Viridiplantae</taxon>
        <taxon>Streptophyta</taxon>
        <taxon>Embryophyta</taxon>
        <taxon>Tracheophyta</taxon>
        <taxon>Lycopodiopsida</taxon>
        <taxon>Selaginellales</taxon>
        <taxon>Selaginellaceae</taxon>
        <taxon>Selaginella</taxon>
    </lineage>
</organism>
<sequence>MASTGNRAILHKVDPNYTGIGKLELASRPIPEALPGKVVIHLLLRPINPTDLTSPLSRHGRPVSTPGSEGYGIVHAIGDGVTKVKPGQRVVPFVWESAIESGDGSWQEYVCVRESMLTLVPDSVSDEVAAQFVLNPWTAVGLMRDLHVPEGDFMLQTAAGSMLGRLVIQLAKHKGIKTINVVRREEQKEELKALGADEVICSTTEDVVARVKEITSNKLVYGALDCVGGDMTKIVTGCVRRKGTVFLYGVLSGTEATINIYDLLRQVEIKGWLVMNYWDSVEHRDAFISEAWRLFEAKVFQLSPCKRYELSDVEEALKGVGKGGGGTKVLLETKL</sequence>
<dbReference type="PANTHER" id="PTHR48106">
    <property type="entry name" value="QUINONE OXIDOREDUCTASE PIG3-RELATED"/>
    <property type="match status" value="1"/>
</dbReference>
<feature type="domain" description="Enoyl reductase (ER)" evidence="3">
    <location>
        <begin position="19"/>
        <end position="331"/>
    </location>
</feature>
<dbReference type="InParanoid" id="D8RC14"/>
<evidence type="ECO:0000313" key="4">
    <source>
        <dbReference type="EMBL" id="EFJ29770.1"/>
    </source>
</evidence>
<dbReference type="EMBL" id="GL377576">
    <property type="protein sequence ID" value="EFJ29770.1"/>
    <property type="molecule type" value="Genomic_DNA"/>
</dbReference>
<dbReference type="InterPro" id="IPR020843">
    <property type="entry name" value="ER"/>
</dbReference>
<evidence type="ECO:0000313" key="5">
    <source>
        <dbReference type="Proteomes" id="UP000001514"/>
    </source>
</evidence>
<dbReference type="GO" id="GO:0070402">
    <property type="term" value="F:NADPH binding"/>
    <property type="evidence" value="ECO:0000318"/>
    <property type="project" value="GO_Central"/>
</dbReference>
<dbReference type="AlphaFoldDB" id="D8RC14"/>
<dbReference type="InterPro" id="IPR011032">
    <property type="entry name" value="GroES-like_sf"/>
</dbReference>
<dbReference type="SUPFAM" id="SSF51735">
    <property type="entry name" value="NAD(P)-binding Rossmann-fold domains"/>
    <property type="match status" value="1"/>
</dbReference>
<accession>D8RC14</accession>
<proteinExistence type="predicted"/>
<keyword evidence="2" id="KW-0560">Oxidoreductase</keyword>
<dbReference type="STRING" id="88036.D8RC14"/>
<dbReference type="InterPro" id="IPR036291">
    <property type="entry name" value="NAD(P)-bd_dom_sf"/>
</dbReference>
<protein>
    <recommendedName>
        <fullName evidence="3">Enoyl reductase (ER) domain-containing protein</fullName>
    </recommendedName>
</protein>
<dbReference type="OrthoDB" id="7482721at2759"/>
<name>D8RC14_SELML</name>
<gene>
    <name evidence="4" type="ORF">SELMODRAFT_450420</name>
</gene>
<dbReference type="InterPro" id="IPR013149">
    <property type="entry name" value="ADH-like_C"/>
</dbReference>
<dbReference type="Pfam" id="PF08240">
    <property type="entry name" value="ADH_N"/>
    <property type="match status" value="1"/>
</dbReference>
<dbReference type="CDD" id="cd05282">
    <property type="entry name" value="ETR_like"/>
    <property type="match status" value="1"/>
</dbReference>
<keyword evidence="5" id="KW-1185">Reference proteome</keyword>
<dbReference type="SMART" id="SM00829">
    <property type="entry name" value="PKS_ER"/>
    <property type="match status" value="1"/>
</dbReference>
<dbReference type="HOGENOM" id="CLU_026673_3_1_1"/>
<dbReference type="Proteomes" id="UP000001514">
    <property type="component" value="Unassembled WGS sequence"/>
</dbReference>
<dbReference type="eggNOG" id="KOG0025">
    <property type="taxonomic scope" value="Eukaryota"/>
</dbReference>
<reference evidence="4 5" key="1">
    <citation type="journal article" date="2011" name="Science">
        <title>The Selaginella genome identifies genetic changes associated with the evolution of vascular plants.</title>
        <authorList>
            <person name="Banks J.A."/>
            <person name="Nishiyama T."/>
            <person name="Hasebe M."/>
            <person name="Bowman J.L."/>
            <person name="Gribskov M."/>
            <person name="dePamphilis C."/>
            <person name="Albert V.A."/>
            <person name="Aono N."/>
            <person name="Aoyama T."/>
            <person name="Ambrose B.A."/>
            <person name="Ashton N.W."/>
            <person name="Axtell M.J."/>
            <person name="Barker E."/>
            <person name="Barker M.S."/>
            <person name="Bennetzen J.L."/>
            <person name="Bonawitz N.D."/>
            <person name="Chapple C."/>
            <person name="Cheng C."/>
            <person name="Correa L.G."/>
            <person name="Dacre M."/>
            <person name="DeBarry J."/>
            <person name="Dreyer I."/>
            <person name="Elias M."/>
            <person name="Engstrom E.M."/>
            <person name="Estelle M."/>
            <person name="Feng L."/>
            <person name="Finet C."/>
            <person name="Floyd S.K."/>
            <person name="Frommer W.B."/>
            <person name="Fujita T."/>
            <person name="Gramzow L."/>
            <person name="Gutensohn M."/>
            <person name="Harholt J."/>
            <person name="Hattori M."/>
            <person name="Heyl A."/>
            <person name="Hirai T."/>
            <person name="Hiwatashi Y."/>
            <person name="Ishikawa M."/>
            <person name="Iwata M."/>
            <person name="Karol K.G."/>
            <person name="Koehler B."/>
            <person name="Kolukisaoglu U."/>
            <person name="Kubo M."/>
            <person name="Kurata T."/>
            <person name="Lalonde S."/>
            <person name="Li K."/>
            <person name="Li Y."/>
            <person name="Litt A."/>
            <person name="Lyons E."/>
            <person name="Manning G."/>
            <person name="Maruyama T."/>
            <person name="Michael T.P."/>
            <person name="Mikami K."/>
            <person name="Miyazaki S."/>
            <person name="Morinaga S."/>
            <person name="Murata T."/>
            <person name="Mueller-Roeber B."/>
            <person name="Nelson D.R."/>
            <person name="Obara M."/>
            <person name="Oguri Y."/>
            <person name="Olmstead R.G."/>
            <person name="Onodera N."/>
            <person name="Petersen B.L."/>
            <person name="Pils B."/>
            <person name="Prigge M."/>
            <person name="Rensing S.A."/>
            <person name="Riano-Pachon D.M."/>
            <person name="Roberts A.W."/>
            <person name="Sato Y."/>
            <person name="Scheller H.V."/>
            <person name="Schulz B."/>
            <person name="Schulz C."/>
            <person name="Shakirov E.V."/>
            <person name="Shibagaki N."/>
            <person name="Shinohara N."/>
            <person name="Shippen D.E."/>
            <person name="Soerensen I."/>
            <person name="Sotooka R."/>
            <person name="Sugimoto N."/>
            <person name="Sugita M."/>
            <person name="Sumikawa N."/>
            <person name="Tanurdzic M."/>
            <person name="Theissen G."/>
            <person name="Ulvskov P."/>
            <person name="Wakazuki S."/>
            <person name="Weng J.K."/>
            <person name="Willats W.W."/>
            <person name="Wipf D."/>
            <person name="Wolf P.G."/>
            <person name="Yang L."/>
            <person name="Zimmer A.D."/>
            <person name="Zhu Q."/>
            <person name="Mitros T."/>
            <person name="Hellsten U."/>
            <person name="Loque D."/>
            <person name="Otillar R."/>
            <person name="Salamov A."/>
            <person name="Schmutz J."/>
            <person name="Shapiro H."/>
            <person name="Lindquist E."/>
            <person name="Lucas S."/>
            <person name="Rokhsar D."/>
            <person name="Grigoriev I.V."/>
        </authorList>
    </citation>
    <scope>NUCLEOTIDE SEQUENCE [LARGE SCALE GENOMIC DNA]</scope>
</reference>